<dbReference type="InterPro" id="IPR015202">
    <property type="entry name" value="GO-like_E_set"/>
</dbReference>
<dbReference type="OMA" id="NLRPRIM"/>
<keyword evidence="4" id="KW-0560">Oxidoreductase</keyword>
<sequence length="939" mass="103358">MTTSLLLLPILLAILTLSLPMLALADNGSWQLLQKSIGIVAMHMQLLHNDRVVIYDRTDFGLSNLSLPNGRCRQNDKELAVKTDCTAHSVEYDVTSNRFRALFIQTNVWCSSGSVSPNGTLVQTGGFNDGERKVRTYSPCSTCDWQELENGLVARRWYATNHKLPDGGQIIIGGRRQFNYEFYPKTEATAKNTYSLPFLVQTSEPRTENNLYPFVFLNVDGNLFIFANNKAILFNYTNNVVVKTFPQIPGGDPRSYPSSGSAVLLPLRNLQGAILEAEVLVCGGAPKGSYEQASKGHFIGALNTCARVKVTDQNPNWVMETMPGGRVMSDMVMLPNGNVLIVNGAGSGTAGWTFGRNPTLNPIIYKTNSPLGSRFELQNPSSIPRMYHSTAVLVRDGRVLVAGSNPNVYYNFTNVIFPTELSVEAFSPSYLEPGFDNLRPRIMSPTSQSQIMYGQILEVQFQVKGTLSQNLVLVTMLSPPFTTHSYSMNQRLLVLEPKSVTNVNGTLYQVVVTTPGSPILAPPGFYLLFVVHQDIPSEGFGTTDPCPYGCRYATNHKLPDGGQIIIGGRRQFNYEFYPKTEATAKNTYSLPFLVQTSEPRTENNLYPFVFLNVDGNLFIFANNKAILFNYTNNVVVKTFPQIPGGDPRSYPSSGSAVLLPLRNLQGAILEAEVLVCGGAPKGSYEQASKGHFIGALNTCARVKVTDQNPNWVMETMPGGRVMSDMVMLPNGNVLIVNGAGSGTAGWTFGRNPTLNPIIYKTNSPLGSRFELQNPSSIPRMYHSTAVLVRDGRVLVAGSNPNVYYNFTNVIFPTELSVEAFSPSYLEPGFDNLRPRIMSPTSQSQIMYGQILEVQFQVKGTLSQNLVLVTMLSPPFTTHSYSMNQRLLVLEPKSVTNVNGTLYQVVVTTPGSPILAPPGFYLLFVVHQDIPSEGIWVHIH</sequence>
<organism evidence="10 11">
    <name type="scientific">Lupinus angustifolius</name>
    <name type="common">Narrow-leaved blue lupine</name>
    <dbReference type="NCBI Taxonomy" id="3871"/>
    <lineage>
        <taxon>Eukaryota</taxon>
        <taxon>Viridiplantae</taxon>
        <taxon>Streptophyta</taxon>
        <taxon>Embryophyta</taxon>
        <taxon>Tracheophyta</taxon>
        <taxon>Spermatophyta</taxon>
        <taxon>Magnoliopsida</taxon>
        <taxon>eudicotyledons</taxon>
        <taxon>Gunneridae</taxon>
        <taxon>Pentapetalae</taxon>
        <taxon>rosids</taxon>
        <taxon>fabids</taxon>
        <taxon>Fabales</taxon>
        <taxon>Fabaceae</taxon>
        <taxon>Papilionoideae</taxon>
        <taxon>50 kb inversion clade</taxon>
        <taxon>genistoids sensu lato</taxon>
        <taxon>core genistoids</taxon>
        <taxon>Genisteae</taxon>
        <taxon>Lupinus</taxon>
    </lineage>
</organism>
<dbReference type="GO" id="GO:0016491">
    <property type="term" value="F:oxidoreductase activity"/>
    <property type="evidence" value="ECO:0007669"/>
    <property type="project" value="UniProtKB-KW"/>
</dbReference>
<evidence type="ECO:0000259" key="9">
    <source>
        <dbReference type="Pfam" id="PF09118"/>
    </source>
</evidence>
<dbReference type="InterPro" id="IPR011043">
    <property type="entry name" value="Gal_Oxase/kelch_b-propeller"/>
</dbReference>
<dbReference type="Gene3D" id="2.60.40.10">
    <property type="entry name" value="Immunoglobulins"/>
    <property type="match status" value="1"/>
</dbReference>
<feature type="signal peptide" evidence="7">
    <location>
        <begin position="1"/>
        <end position="25"/>
    </location>
</feature>
<evidence type="ECO:0000256" key="1">
    <source>
        <dbReference type="ARBA" id="ARBA00004613"/>
    </source>
</evidence>
<evidence type="ECO:0000313" key="10">
    <source>
        <dbReference type="EMBL" id="OIW03524.1"/>
    </source>
</evidence>
<keyword evidence="11" id="KW-1185">Reference proteome</keyword>
<protein>
    <recommendedName>
        <fullName evidence="5">Aldehyde oxidase GLOX</fullName>
    </recommendedName>
    <alternativeName>
        <fullName evidence="6">Glyoxal oxidase</fullName>
    </alternativeName>
</protein>
<dbReference type="Proteomes" id="UP000188354">
    <property type="component" value="Chromosome LG10"/>
</dbReference>
<dbReference type="Gramene" id="OIW03524">
    <property type="protein sequence ID" value="OIW03524"/>
    <property type="gene ID" value="TanjilG_31037"/>
</dbReference>
<dbReference type="Gene3D" id="2.130.10.80">
    <property type="entry name" value="Galactose oxidase/kelch, beta-propeller"/>
    <property type="match status" value="2"/>
</dbReference>
<dbReference type="PANTHER" id="PTHR32208:SF62">
    <property type="entry name" value="OXIDASE, PUTATIVE, EXPRESSED-RELATED"/>
    <property type="match status" value="1"/>
</dbReference>
<proteinExistence type="predicted"/>
<gene>
    <name evidence="10" type="ORF">TanjilG_31037</name>
</gene>
<dbReference type="SUPFAM" id="SSF50965">
    <property type="entry name" value="Galactose oxidase, central domain"/>
    <property type="match status" value="2"/>
</dbReference>
<evidence type="ECO:0000256" key="6">
    <source>
        <dbReference type="ARBA" id="ARBA00077505"/>
    </source>
</evidence>
<reference evidence="10 11" key="1">
    <citation type="journal article" date="2017" name="Plant Biotechnol. J.">
        <title>A comprehensive draft genome sequence for lupin (Lupinus angustifolius), an emerging health food: insights into plant-microbe interactions and legume evolution.</title>
        <authorList>
            <person name="Hane J.K."/>
            <person name="Ming Y."/>
            <person name="Kamphuis L.G."/>
            <person name="Nelson M.N."/>
            <person name="Garg G."/>
            <person name="Atkins C.A."/>
            <person name="Bayer P.E."/>
            <person name="Bravo A."/>
            <person name="Bringans S."/>
            <person name="Cannon S."/>
            <person name="Edwards D."/>
            <person name="Foley R."/>
            <person name="Gao L.L."/>
            <person name="Harrison M.J."/>
            <person name="Huang W."/>
            <person name="Hurgobin B."/>
            <person name="Li S."/>
            <person name="Liu C.W."/>
            <person name="McGrath A."/>
            <person name="Morahan G."/>
            <person name="Murray J."/>
            <person name="Weller J."/>
            <person name="Jian J."/>
            <person name="Singh K.B."/>
        </authorList>
    </citation>
    <scope>NUCLEOTIDE SEQUENCE [LARGE SCALE GENOMIC DNA]</scope>
    <source>
        <strain evidence="11">cv. Tanjil</strain>
        <tissue evidence="10">Whole plant</tissue>
    </source>
</reference>
<feature type="domain" description="Glyoxal oxidase N-terminal" evidence="8">
    <location>
        <begin position="42"/>
        <end position="430"/>
    </location>
</feature>
<dbReference type="InterPro" id="IPR013783">
    <property type="entry name" value="Ig-like_fold"/>
</dbReference>
<evidence type="ECO:0000256" key="2">
    <source>
        <dbReference type="ARBA" id="ARBA00022525"/>
    </source>
</evidence>
<evidence type="ECO:0000256" key="7">
    <source>
        <dbReference type="SAM" id="SignalP"/>
    </source>
</evidence>
<dbReference type="InterPro" id="IPR009880">
    <property type="entry name" value="Glyoxal_oxidase_N"/>
</dbReference>
<comment type="subcellular location">
    <subcellularLocation>
        <location evidence="1">Secreted</location>
    </subcellularLocation>
</comment>
<dbReference type="EMBL" id="CM007370">
    <property type="protein sequence ID" value="OIW03524.1"/>
    <property type="molecule type" value="Genomic_DNA"/>
</dbReference>
<dbReference type="SUPFAM" id="SSF81296">
    <property type="entry name" value="E set domains"/>
    <property type="match status" value="2"/>
</dbReference>
<dbReference type="FunFam" id="2.130.10.80:FF:000001">
    <property type="entry name" value="Aldehyde oxidase GLOX"/>
    <property type="match status" value="1"/>
</dbReference>
<feature type="domain" description="Galactose oxidase-like Early set" evidence="9">
    <location>
        <begin position="439"/>
        <end position="539"/>
    </location>
</feature>
<keyword evidence="3 7" id="KW-0732">Signal</keyword>
<accession>A0A1J7GSX7</accession>
<keyword evidence="2" id="KW-0964">Secreted</keyword>
<dbReference type="CDD" id="cd02851">
    <property type="entry name" value="E_set_GO_C"/>
    <property type="match status" value="2"/>
</dbReference>
<dbReference type="GO" id="GO:0005615">
    <property type="term" value="C:extracellular space"/>
    <property type="evidence" value="ECO:0007669"/>
    <property type="project" value="UniProtKB-ARBA"/>
</dbReference>
<dbReference type="AlphaFoldDB" id="A0A1J7GSX7"/>
<feature type="chain" id="PRO_5012588739" description="Aldehyde oxidase GLOX" evidence="7">
    <location>
        <begin position="26"/>
        <end position="939"/>
    </location>
</feature>
<dbReference type="Pfam" id="PF07250">
    <property type="entry name" value="Glyoxal_oxid_N"/>
    <property type="match status" value="2"/>
</dbReference>
<evidence type="ECO:0000313" key="11">
    <source>
        <dbReference type="Proteomes" id="UP000188354"/>
    </source>
</evidence>
<dbReference type="STRING" id="3871.A0A1J7GSX7"/>
<dbReference type="InterPro" id="IPR014756">
    <property type="entry name" value="Ig_E-set"/>
</dbReference>
<name>A0A1J7GSX7_LUPAN</name>
<dbReference type="InterPro" id="IPR037293">
    <property type="entry name" value="Gal_Oxidase_central_sf"/>
</dbReference>
<feature type="domain" description="Galactose oxidase-like Early set" evidence="9">
    <location>
        <begin position="833"/>
        <end position="938"/>
    </location>
</feature>
<evidence type="ECO:0000256" key="4">
    <source>
        <dbReference type="ARBA" id="ARBA00023002"/>
    </source>
</evidence>
<evidence type="ECO:0000256" key="5">
    <source>
        <dbReference type="ARBA" id="ARBA00073112"/>
    </source>
</evidence>
<feature type="domain" description="Glyoxal oxidase N-terminal" evidence="8">
    <location>
        <begin position="551"/>
        <end position="824"/>
    </location>
</feature>
<dbReference type="PANTHER" id="PTHR32208">
    <property type="entry name" value="SECRETED PROTEIN-RELATED"/>
    <property type="match status" value="1"/>
</dbReference>
<evidence type="ECO:0000259" key="8">
    <source>
        <dbReference type="Pfam" id="PF07250"/>
    </source>
</evidence>
<evidence type="ECO:0000256" key="3">
    <source>
        <dbReference type="ARBA" id="ARBA00022729"/>
    </source>
</evidence>
<dbReference type="Pfam" id="PF09118">
    <property type="entry name" value="GO-like_E_set"/>
    <property type="match status" value="2"/>
</dbReference>